<evidence type="ECO:0000313" key="4">
    <source>
        <dbReference type="Proteomes" id="UP001148838"/>
    </source>
</evidence>
<evidence type="ECO:0000256" key="1">
    <source>
        <dbReference type="SAM" id="Phobius"/>
    </source>
</evidence>
<name>A0ABQ8SDR1_PERAM</name>
<dbReference type="Proteomes" id="UP001148838">
    <property type="component" value="Unassembled WGS sequence"/>
</dbReference>
<dbReference type="EMBL" id="JAJSOF020000029">
    <property type="protein sequence ID" value="KAJ4432175.1"/>
    <property type="molecule type" value="Genomic_DNA"/>
</dbReference>
<dbReference type="Pfam" id="PF04218">
    <property type="entry name" value="CENP-B_N"/>
    <property type="match status" value="1"/>
</dbReference>
<keyword evidence="4" id="KW-1185">Reference proteome</keyword>
<accession>A0ABQ8SDR1</accession>
<sequence>MIGIVAAVVLSVAVLLQVIVIIVFSYFIANLVSRCNSSNSSLWLIVSDLSRSYLFRQTNYQFSHVGDCLLFDTARYGTVTSGQRVTSTTTLLYHIFLFSYWNHTKSSYLIIERRHLTTSEILRAIEMIEGGQSRAHFARMLNTLWSVINRIWLRYQVTEINLAGLATSDAANNGTL</sequence>
<keyword evidence="1" id="KW-1133">Transmembrane helix</keyword>
<feature type="transmembrane region" description="Helical" evidence="1">
    <location>
        <begin position="7"/>
        <end position="29"/>
    </location>
</feature>
<evidence type="ECO:0000259" key="2">
    <source>
        <dbReference type="Pfam" id="PF04218"/>
    </source>
</evidence>
<proteinExistence type="predicted"/>
<keyword evidence="1" id="KW-0472">Membrane</keyword>
<keyword evidence="1" id="KW-0812">Transmembrane</keyword>
<dbReference type="InterPro" id="IPR007889">
    <property type="entry name" value="HTH_Psq"/>
</dbReference>
<protein>
    <recommendedName>
        <fullName evidence="2">HTH psq-type domain-containing protein</fullName>
    </recommendedName>
</protein>
<organism evidence="3 4">
    <name type="scientific">Periplaneta americana</name>
    <name type="common">American cockroach</name>
    <name type="synonym">Blatta americana</name>
    <dbReference type="NCBI Taxonomy" id="6978"/>
    <lineage>
        <taxon>Eukaryota</taxon>
        <taxon>Metazoa</taxon>
        <taxon>Ecdysozoa</taxon>
        <taxon>Arthropoda</taxon>
        <taxon>Hexapoda</taxon>
        <taxon>Insecta</taxon>
        <taxon>Pterygota</taxon>
        <taxon>Neoptera</taxon>
        <taxon>Polyneoptera</taxon>
        <taxon>Dictyoptera</taxon>
        <taxon>Blattodea</taxon>
        <taxon>Blattoidea</taxon>
        <taxon>Blattidae</taxon>
        <taxon>Blattinae</taxon>
        <taxon>Periplaneta</taxon>
    </lineage>
</organism>
<reference evidence="3 4" key="1">
    <citation type="journal article" date="2022" name="Allergy">
        <title>Genome assembly and annotation of Periplaneta americana reveal a comprehensive cockroach allergen profile.</title>
        <authorList>
            <person name="Wang L."/>
            <person name="Xiong Q."/>
            <person name="Saelim N."/>
            <person name="Wang L."/>
            <person name="Nong W."/>
            <person name="Wan A.T."/>
            <person name="Shi M."/>
            <person name="Liu X."/>
            <person name="Cao Q."/>
            <person name="Hui J.H.L."/>
            <person name="Sookrung N."/>
            <person name="Leung T.F."/>
            <person name="Tungtrongchitr A."/>
            <person name="Tsui S.K.W."/>
        </authorList>
    </citation>
    <scope>NUCLEOTIDE SEQUENCE [LARGE SCALE GENOMIC DNA]</scope>
    <source>
        <strain evidence="3">PWHHKU_190912</strain>
    </source>
</reference>
<gene>
    <name evidence="3" type="ORF">ANN_20791</name>
</gene>
<evidence type="ECO:0000313" key="3">
    <source>
        <dbReference type="EMBL" id="KAJ4432175.1"/>
    </source>
</evidence>
<feature type="domain" description="HTH psq-type" evidence="2">
    <location>
        <begin position="112"/>
        <end position="151"/>
    </location>
</feature>
<comment type="caution">
    <text evidence="3">The sequence shown here is derived from an EMBL/GenBank/DDBJ whole genome shotgun (WGS) entry which is preliminary data.</text>
</comment>